<keyword evidence="12" id="KW-1185">Reference proteome</keyword>
<keyword evidence="2" id="KW-0433">Leucine-rich repeat</keyword>
<dbReference type="EMBL" id="CAJGYO010000010">
    <property type="protein sequence ID" value="CAD6255853.1"/>
    <property type="molecule type" value="Genomic_DNA"/>
</dbReference>
<comment type="caution">
    <text evidence="11">The sequence shown here is derived from an EMBL/GenBank/DDBJ whole genome shotgun (WGS) entry which is preliminary data.</text>
</comment>
<dbReference type="InterPro" id="IPR044974">
    <property type="entry name" value="Disease_R_plants"/>
</dbReference>
<dbReference type="Gene3D" id="1.10.10.10">
    <property type="entry name" value="Winged helix-like DNA-binding domain superfamily/Winged helix DNA-binding domain"/>
    <property type="match status" value="1"/>
</dbReference>
<feature type="compositionally biased region" description="Acidic residues" evidence="7">
    <location>
        <begin position="236"/>
        <end position="271"/>
    </location>
</feature>
<gene>
    <name evidence="11" type="ORF">NCGR_LOCUS39381</name>
</gene>
<dbReference type="InterPro" id="IPR038005">
    <property type="entry name" value="RX-like_CC"/>
</dbReference>
<evidence type="ECO:0000256" key="3">
    <source>
        <dbReference type="ARBA" id="ARBA00022737"/>
    </source>
</evidence>
<dbReference type="InterPro" id="IPR058922">
    <property type="entry name" value="WHD_DRP"/>
</dbReference>
<keyword evidence="3" id="KW-0677">Repeat</keyword>
<dbReference type="SUPFAM" id="SSF52058">
    <property type="entry name" value="L domain-like"/>
    <property type="match status" value="2"/>
</dbReference>
<dbReference type="CDD" id="cd14798">
    <property type="entry name" value="RX-CC_like"/>
    <property type="match status" value="1"/>
</dbReference>
<dbReference type="Gene3D" id="3.80.10.10">
    <property type="entry name" value="Ribonuclease Inhibitor"/>
    <property type="match status" value="2"/>
</dbReference>
<dbReference type="Pfam" id="PF23559">
    <property type="entry name" value="WHD_DRP"/>
    <property type="match status" value="1"/>
</dbReference>
<evidence type="ECO:0000256" key="7">
    <source>
        <dbReference type="SAM" id="MobiDB-lite"/>
    </source>
</evidence>
<evidence type="ECO:0000313" key="11">
    <source>
        <dbReference type="EMBL" id="CAD6255853.1"/>
    </source>
</evidence>
<dbReference type="GO" id="GO:0000166">
    <property type="term" value="F:nucleotide binding"/>
    <property type="evidence" value="ECO:0007669"/>
    <property type="project" value="UniProtKB-KW"/>
</dbReference>
<dbReference type="InterPro" id="IPR055414">
    <property type="entry name" value="LRR_R13L4/SHOC2-like"/>
</dbReference>
<feature type="region of interest" description="Disordered" evidence="7">
    <location>
        <begin position="1037"/>
        <end position="1066"/>
    </location>
</feature>
<evidence type="ECO:0000259" key="9">
    <source>
        <dbReference type="Pfam" id="PF23559"/>
    </source>
</evidence>
<dbReference type="AlphaFoldDB" id="A0A811QC02"/>
<proteinExistence type="inferred from homology"/>
<accession>A0A811QC02</accession>
<dbReference type="Pfam" id="PF23598">
    <property type="entry name" value="LRR_14"/>
    <property type="match status" value="1"/>
</dbReference>
<dbReference type="InterPro" id="IPR036388">
    <property type="entry name" value="WH-like_DNA-bd_sf"/>
</dbReference>
<dbReference type="OrthoDB" id="688479at2759"/>
<evidence type="ECO:0000256" key="4">
    <source>
        <dbReference type="ARBA" id="ARBA00022741"/>
    </source>
</evidence>
<dbReference type="Pfam" id="PF18052">
    <property type="entry name" value="Rx_N"/>
    <property type="match status" value="1"/>
</dbReference>
<dbReference type="GO" id="GO:0098542">
    <property type="term" value="P:defense response to other organism"/>
    <property type="evidence" value="ECO:0007669"/>
    <property type="project" value="TreeGrafter"/>
</dbReference>
<reference evidence="11" key="1">
    <citation type="submission" date="2020-10" db="EMBL/GenBank/DDBJ databases">
        <authorList>
            <person name="Han B."/>
            <person name="Lu T."/>
            <person name="Zhao Q."/>
            <person name="Huang X."/>
            <person name="Zhao Y."/>
        </authorList>
    </citation>
    <scope>NUCLEOTIDE SEQUENCE</scope>
</reference>
<evidence type="ECO:0000313" key="12">
    <source>
        <dbReference type="Proteomes" id="UP000604825"/>
    </source>
</evidence>
<evidence type="ECO:0000256" key="5">
    <source>
        <dbReference type="ARBA" id="ARBA00022821"/>
    </source>
</evidence>
<feature type="domain" description="Disease resistance R13L4/SHOC-2-like LRR" evidence="10">
    <location>
        <begin position="559"/>
        <end position="844"/>
    </location>
</feature>
<protein>
    <submittedName>
        <fullName evidence="11">Uncharacterized protein</fullName>
    </submittedName>
</protein>
<feature type="region of interest" description="Disordered" evidence="7">
    <location>
        <begin position="330"/>
        <end position="352"/>
    </location>
</feature>
<evidence type="ECO:0000256" key="1">
    <source>
        <dbReference type="ARBA" id="ARBA00008894"/>
    </source>
</evidence>
<evidence type="ECO:0000259" key="10">
    <source>
        <dbReference type="Pfam" id="PF23598"/>
    </source>
</evidence>
<keyword evidence="4" id="KW-0547">Nucleotide-binding</keyword>
<dbReference type="Proteomes" id="UP000604825">
    <property type="component" value="Unassembled WGS sequence"/>
</dbReference>
<feature type="compositionally biased region" description="Basic and acidic residues" evidence="7">
    <location>
        <begin position="1046"/>
        <end position="1056"/>
    </location>
</feature>
<dbReference type="InterPro" id="IPR041118">
    <property type="entry name" value="Rx_N"/>
</dbReference>
<dbReference type="PANTHER" id="PTHR23155:SF1062">
    <property type="entry name" value="OS11G0579400 PROTEIN"/>
    <property type="match status" value="1"/>
</dbReference>
<comment type="similarity">
    <text evidence="1">Belongs to the disease resistance NB-LRR family.</text>
</comment>
<dbReference type="Gene3D" id="1.20.5.4130">
    <property type="match status" value="1"/>
</dbReference>
<sequence>MRKWTMESMQSFLDNLARTAPPIGGHDEQVSTWMRQVRDLAHDCRNCIDLYLQRGDPAVYRARGGRWRYLWWASWLLHKIIAQHRAAIRLGDLKERVRDVGERRFRYGVEIPGKAAVAGHSAAAPSTQAAALLLAAADEEDDKDDDSVHIQAVAVVADSSNPRQRALEPRAHFEHRILVDLHKVHHSFKLLRPFKILYYILRELEHGKTQSQEAKDQAEEEEHGNDDVDNSRGGGDEEEEEDEEEGEDEDMDMKEEEEEEEENDDDDDRDDDDRRWQAYRETSKVHYEMMKTIRKMKVNIENMKISNKIEQIKGKIQEMKAEHLSKEGGVIHPTKKSNKEAQGAQEQDKPTGKLTSENMIILGDHQNNQEGTLVTVEKLLDKIERNIAKQLLVKRIVDKIKGNLQEALKNCASCEDLQDSKKSWATNAKKIFKFSYNDLPREHKSCLLYLAIFPQGYNIHRSTVVGRWVTEGLITKEDWCTAAHHADRCFDNLINRWLVLPKVISAAGKVKSCVVVVSDSVPLIASRSMSESSIFSGIRLRASDSIKKYVRKLHKYSPQLPLLKLLDLEDCPWLNNDRRYLKDICSKILLLKYLSLRRTNITHLPSEINNLHELEVLDIRRLLAGHADPSTSNSVRIPCKIEKMENMEVLSNVKASRHGHEIKEIRKLCSLRKLGVVIDDNEAHLRNFLRVASDLKEYLQSVSITITETKSKVTQPIHELLTAEMYRRLIQPPKSLESLSISGTATQKRKLLPSLVKGTNELEKVTLSRTSMEQDDLNDIAELPNLQCVKLRHEAYNTQHKYTFKKNEFQHLKYFLVEGHNMSDITFEAGAAPELEKIILSSTYRDKVSLWGWWSSEVDGVQGPNMSEIIFEEGALPELEKITLSCTDISFLCGVDKLTKLKEIELKHNKKLLSLFEQANQTTKVTLYDTLLKQSDLHSLATKPKVICLELLEKSCDESGLIFDKGQFKMLKILVIKCSNITKVNFTEKSAPILKKFIWSYSKIEYLSGMENLVKLKELEFSGGLVPHKVRNDIETHNNKPLLIHKKPEQQNQEKDSELEDEDDARCSPISWILKKKQVQP</sequence>
<organism evidence="11 12">
    <name type="scientific">Miscanthus lutarioriparius</name>
    <dbReference type="NCBI Taxonomy" id="422564"/>
    <lineage>
        <taxon>Eukaryota</taxon>
        <taxon>Viridiplantae</taxon>
        <taxon>Streptophyta</taxon>
        <taxon>Embryophyta</taxon>
        <taxon>Tracheophyta</taxon>
        <taxon>Spermatophyta</taxon>
        <taxon>Magnoliopsida</taxon>
        <taxon>Liliopsida</taxon>
        <taxon>Poales</taxon>
        <taxon>Poaceae</taxon>
        <taxon>PACMAD clade</taxon>
        <taxon>Panicoideae</taxon>
        <taxon>Andropogonodae</taxon>
        <taxon>Andropogoneae</taxon>
        <taxon>Saccharinae</taxon>
        <taxon>Miscanthus</taxon>
    </lineage>
</organism>
<keyword evidence="6" id="KW-0175">Coiled coil</keyword>
<dbReference type="PANTHER" id="PTHR23155">
    <property type="entry name" value="DISEASE RESISTANCE PROTEIN RP"/>
    <property type="match status" value="1"/>
</dbReference>
<dbReference type="InterPro" id="IPR032675">
    <property type="entry name" value="LRR_dom_sf"/>
</dbReference>
<evidence type="ECO:0000256" key="2">
    <source>
        <dbReference type="ARBA" id="ARBA00022614"/>
    </source>
</evidence>
<feature type="region of interest" description="Disordered" evidence="7">
    <location>
        <begin position="209"/>
        <end position="274"/>
    </location>
</feature>
<evidence type="ECO:0000256" key="6">
    <source>
        <dbReference type="ARBA" id="ARBA00023054"/>
    </source>
</evidence>
<evidence type="ECO:0000259" key="8">
    <source>
        <dbReference type="Pfam" id="PF18052"/>
    </source>
</evidence>
<name>A0A811QC02_9POAL</name>
<keyword evidence="5" id="KW-0611">Plant defense</keyword>
<feature type="domain" description="Disease resistance N-terminal" evidence="8">
    <location>
        <begin position="5"/>
        <end position="53"/>
    </location>
</feature>
<feature type="domain" description="Disease resistance protein winged helix" evidence="9">
    <location>
        <begin position="452"/>
        <end position="515"/>
    </location>
</feature>